<reference evidence="6" key="1">
    <citation type="submission" date="2021-01" db="EMBL/GenBank/DDBJ databases">
        <authorList>
            <person name="Corre E."/>
            <person name="Pelletier E."/>
            <person name="Niang G."/>
            <person name="Scheremetjew M."/>
            <person name="Finn R."/>
            <person name="Kale V."/>
            <person name="Holt S."/>
            <person name="Cochrane G."/>
            <person name="Meng A."/>
            <person name="Brown T."/>
            <person name="Cohen L."/>
        </authorList>
    </citation>
    <scope>NUCLEOTIDE SEQUENCE</scope>
    <source>
        <strain evidence="6">RCC927</strain>
    </source>
</reference>
<dbReference type="GO" id="GO:0016887">
    <property type="term" value="F:ATP hydrolysis activity"/>
    <property type="evidence" value="ECO:0007669"/>
    <property type="project" value="InterPro"/>
</dbReference>
<dbReference type="InterPro" id="IPR003593">
    <property type="entry name" value="AAA+_ATPase"/>
</dbReference>
<dbReference type="SMART" id="SM01086">
    <property type="entry name" value="ClpB_D2-small"/>
    <property type="match status" value="1"/>
</dbReference>
<dbReference type="AlphaFoldDB" id="A0A7S3BBT1"/>
<evidence type="ECO:0000256" key="3">
    <source>
        <dbReference type="ARBA" id="ARBA00023186"/>
    </source>
</evidence>
<dbReference type="Pfam" id="PF07724">
    <property type="entry name" value="AAA_2"/>
    <property type="match status" value="1"/>
</dbReference>
<dbReference type="InterPro" id="IPR003959">
    <property type="entry name" value="ATPase_AAA_core"/>
</dbReference>
<evidence type="ECO:0000256" key="2">
    <source>
        <dbReference type="ARBA" id="ARBA00022840"/>
    </source>
</evidence>
<dbReference type="InterPro" id="IPR001270">
    <property type="entry name" value="ClpA/B"/>
</dbReference>
<protein>
    <submittedName>
        <fullName evidence="6">Uncharacterized protein</fullName>
    </submittedName>
</protein>
<dbReference type="PANTHER" id="PTHR11638:SF185">
    <property type="entry name" value="ATP-DEPENDENT CLP PROTEASE ATP-BINDING SUBUNIT"/>
    <property type="match status" value="1"/>
</dbReference>
<feature type="domain" description="AAA+ ATPase" evidence="4">
    <location>
        <begin position="96"/>
        <end position="280"/>
    </location>
</feature>
<evidence type="ECO:0000313" key="6">
    <source>
        <dbReference type="EMBL" id="CAE0128865.1"/>
    </source>
</evidence>
<dbReference type="PRINTS" id="PR00300">
    <property type="entry name" value="CLPPROTEASEA"/>
</dbReference>
<dbReference type="GO" id="GO:0005524">
    <property type="term" value="F:ATP binding"/>
    <property type="evidence" value="ECO:0007669"/>
    <property type="project" value="UniProtKB-KW"/>
</dbReference>
<dbReference type="GO" id="GO:0034605">
    <property type="term" value="P:cellular response to heat"/>
    <property type="evidence" value="ECO:0007669"/>
    <property type="project" value="TreeGrafter"/>
</dbReference>
<feature type="domain" description="Clp ATPase C-terminal" evidence="5">
    <location>
        <begin position="279"/>
        <end position="368"/>
    </location>
</feature>
<evidence type="ECO:0000259" key="5">
    <source>
        <dbReference type="SMART" id="SM01086"/>
    </source>
</evidence>
<evidence type="ECO:0000256" key="1">
    <source>
        <dbReference type="ARBA" id="ARBA00022741"/>
    </source>
</evidence>
<organism evidence="6">
    <name type="scientific">Prasinoderma singulare</name>
    <dbReference type="NCBI Taxonomy" id="676789"/>
    <lineage>
        <taxon>Eukaryota</taxon>
        <taxon>Viridiplantae</taxon>
        <taxon>Prasinodermophyta</taxon>
        <taxon>Prasinodermophyceae</taxon>
        <taxon>Prasinodermales</taxon>
        <taxon>Prasinodermaceae</taxon>
        <taxon>Prasinoderma</taxon>
    </lineage>
</organism>
<keyword evidence="1" id="KW-0547">Nucleotide-binding</keyword>
<dbReference type="SUPFAM" id="SSF52540">
    <property type="entry name" value="P-loop containing nucleoside triphosphate hydrolases"/>
    <property type="match status" value="1"/>
</dbReference>
<keyword evidence="3" id="KW-0143">Chaperone</keyword>
<dbReference type="PANTHER" id="PTHR11638">
    <property type="entry name" value="ATP-DEPENDENT CLP PROTEASE"/>
    <property type="match status" value="1"/>
</dbReference>
<evidence type="ECO:0000259" key="4">
    <source>
        <dbReference type="SMART" id="SM00382"/>
    </source>
</evidence>
<dbReference type="GO" id="GO:0005737">
    <property type="term" value="C:cytoplasm"/>
    <property type="evidence" value="ECO:0007669"/>
    <property type="project" value="TreeGrafter"/>
</dbReference>
<dbReference type="Gene3D" id="1.10.8.60">
    <property type="match status" value="1"/>
</dbReference>
<name>A0A7S3BBT1_9VIRI</name>
<gene>
    <name evidence="6" type="ORF">PSIN1315_LOCUS2237</name>
</gene>
<dbReference type="InterPro" id="IPR019489">
    <property type="entry name" value="Clp_ATPase_C"/>
</dbReference>
<dbReference type="Pfam" id="PF10431">
    <property type="entry name" value="ClpB_D2-small"/>
    <property type="match status" value="1"/>
</dbReference>
<dbReference type="Gene3D" id="3.40.50.300">
    <property type="entry name" value="P-loop containing nucleotide triphosphate hydrolases"/>
    <property type="match status" value="1"/>
</dbReference>
<dbReference type="InterPro" id="IPR027417">
    <property type="entry name" value="P-loop_NTPase"/>
</dbReference>
<dbReference type="InterPro" id="IPR050130">
    <property type="entry name" value="ClpA_ClpB"/>
</dbReference>
<sequence length="405" mass="44436">MWHQLNAVRARREAAADKADSGETAVVAEVGAAEIEAVASAWTKIPLQQLTEDDNVRLLSLEDELRGRVIGQDEAVHAVSRSLRRGRTGLASPDRPQGVFLFSGPTGVGKTELCKALCGHMFGDDGRMVRLDMSEYMERHTVAKLIGAPPGYAGYGDGGTLTEAIRRNPYTVVLLDEVEKAHPDVFNILLQVFEDGRLTDSTGRVVDFKNTLLIMTSNVGAQVITKGGSGGIGFEVMDDSQPDGGRHARMRSMVLDELKSYFKPELLNRLDEVVVFRRLTRENVRTVATYMLHDLGKRLADKGVMVRVTEAAMDVLLERGYDEAMGARPMRRAITQLVEDSMCEALLMGEFEVGDTAVVDAEGGEMRITVTGDLCDPTEHQCYTSEEDVQLIEQMKVGQVDSITA</sequence>
<dbReference type="EMBL" id="HBHY01003435">
    <property type="protein sequence ID" value="CAE0128865.1"/>
    <property type="molecule type" value="Transcribed_RNA"/>
</dbReference>
<dbReference type="PROSITE" id="PS00871">
    <property type="entry name" value="CLPAB_2"/>
    <property type="match status" value="1"/>
</dbReference>
<dbReference type="SMART" id="SM00382">
    <property type="entry name" value="AAA"/>
    <property type="match status" value="1"/>
</dbReference>
<dbReference type="FunFam" id="3.40.50.300:FF:000025">
    <property type="entry name" value="ATP-dependent Clp protease subunit"/>
    <property type="match status" value="1"/>
</dbReference>
<proteinExistence type="predicted"/>
<accession>A0A7S3BBT1</accession>
<dbReference type="InterPro" id="IPR028299">
    <property type="entry name" value="ClpA/B_CS2"/>
</dbReference>
<dbReference type="CDD" id="cd19499">
    <property type="entry name" value="RecA-like_ClpB_Hsp104-like"/>
    <property type="match status" value="1"/>
</dbReference>
<keyword evidence="2" id="KW-0067">ATP-binding</keyword>